<evidence type="ECO:0000259" key="9">
    <source>
        <dbReference type="Pfam" id="PF18967"/>
    </source>
</evidence>
<gene>
    <name evidence="10" type="ORF">GCM10023196_065960</name>
</gene>
<dbReference type="EMBL" id="BAABHK010000010">
    <property type="protein sequence ID" value="GAA4632452.1"/>
    <property type="molecule type" value="Genomic_DNA"/>
</dbReference>
<evidence type="ECO:0000256" key="5">
    <source>
        <dbReference type="ARBA" id="ARBA00022989"/>
    </source>
</evidence>
<keyword evidence="4" id="KW-0547">Nucleotide-binding</keyword>
<evidence type="ECO:0000256" key="6">
    <source>
        <dbReference type="ARBA" id="ARBA00023118"/>
    </source>
</evidence>
<keyword evidence="11" id="KW-1185">Reference proteome</keyword>
<accession>A0ABP8UKV1</accession>
<sequence>MAETPAGVETPTDAESLLSAELTAVRGELARVDAKCATLTTLTMAGLAFIATKVGHGPGLARILLSVAGLMLAAATLTLLTVICPHIGYIRLYARLSPAGVREVLADRTAAVKHHENSLISLSQIVSRKYLGLLIAVTETGAAVALMAVATLLTGVLF</sequence>
<proteinExistence type="predicted"/>
<evidence type="ECO:0000256" key="8">
    <source>
        <dbReference type="SAM" id="Phobius"/>
    </source>
</evidence>
<name>A0ABP8UKV1_9ACTN</name>
<feature type="transmembrane region" description="Helical" evidence="8">
    <location>
        <begin position="130"/>
        <end position="153"/>
    </location>
</feature>
<keyword evidence="5 8" id="KW-1133">Transmembrane helix</keyword>
<dbReference type="Pfam" id="PF18967">
    <property type="entry name" value="PycTM"/>
    <property type="match status" value="1"/>
</dbReference>
<keyword evidence="6" id="KW-0051">Antiviral defense</keyword>
<comment type="caution">
    <text evidence="10">The sequence shown here is derived from an EMBL/GenBank/DDBJ whole genome shotgun (WGS) entry which is preliminary data.</text>
</comment>
<dbReference type="Proteomes" id="UP001501442">
    <property type="component" value="Unassembled WGS sequence"/>
</dbReference>
<dbReference type="RefSeq" id="WP_345435435.1">
    <property type="nucleotide sequence ID" value="NZ_BAABHK010000010.1"/>
</dbReference>
<reference evidence="11" key="1">
    <citation type="journal article" date="2019" name="Int. J. Syst. Evol. Microbiol.">
        <title>The Global Catalogue of Microorganisms (GCM) 10K type strain sequencing project: providing services to taxonomists for standard genome sequencing and annotation.</title>
        <authorList>
            <consortium name="The Broad Institute Genomics Platform"/>
            <consortium name="The Broad Institute Genome Sequencing Center for Infectious Disease"/>
            <person name="Wu L."/>
            <person name="Ma J."/>
        </authorList>
    </citation>
    <scope>NUCLEOTIDE SEQUENCE [LARGE SCALE GENOMIC DNA]</scope>
    <source>
        <strain evidence="11">JCM 17939</strain>
    </source>
</reference>
<evidence type="ECO:0000256" key="1">
    <source>
        <dbReference type="ARBA" id="ARBA00004236"/>
    </source>
</evidence>
<protein>
    <recommendedName>
        <fullName evidence="9">Pycsar effector protein domain-containing protein</fullName>
    </recommendedName>
</protein>
<keyword evidence="2" id="KW-1003">Cell membrane</keyword>
<evidence type="ECO:0000256" key="3">
    <source>
        <dbReference type="ARBA" id="ARBA00022692"/>
    </source>
</evidence>
<evidence type="ECO:0000256" key="7">
    <source>
        <dbReference type="ARBA" id="ARBA00023136"/>
    </source>
</evidence>
<keyword evidence="3 8" id="KW-0812">Transmembrane</keyword>
<comment type="subcellular location">
    <subcellularLocation>
        <location evidence="1">Cell membrane</location>
    </subcellularLocation>
</comment>
<evidence type="ECO:0000313" key="10">
    <source>
        <dbReference type="EMBL" id="GAA4632452.1"/>
    </source>
</evidence>
<feature type="transmembrane region" description="Helical" evidence="8">
    <location>
        <begin position="60"/>
        <end position="83"/>
    </location>
</feature>
<feature type="domain" description="Pycsar effector protein" evidence="9">
    <location>
        <begin position="18"/>
        <end position="153"/>
    </location>
</feature>
<evidence type="ECO:0000256" key="2">
    <source>
        <dbReference type="ARBA" id="ARBA00022475"/>
    </source>
</evidence>
<keyword evidence="7 8" id="KW-0472">Membrane</keyword>
<evidence type="ECO:0000256" key="4">
    <source>
        <dbReference type="ARBA" id="ARBA00022741"/>
    </source>
</evidence>
<evidence type="ECO:0000313" key="11">
    <source>
        <dbReference type="Proteomes" id="UP001501442"/>
    </source>
</evidence>
<organism evidence="10 11">
    <name type="scientific">Actinoallomurus vinaceus</name>
    <dbReference type="NCBI Taxonomy" id="1080074"/>
    <lineage>
        <taxon>Bacteria</taxon>
        <taxon>Bacillati</taxon>
        <taxon>Actinomycetota</taxon>
        <taxon>Actinomycetes</taxon>
        <taxon>Streptosporangiales</taxon>
        <taxon>Thermomonosporaceae</taxon>
        <taxon>Actinoallomurus</taxon>
    </lineage>
</organism>
<dbReference type="InterPro" id="IPR043760">
    <property type="entry name" value="PycTM_dom"/>
</dbReference>